<dbReference type="InterPro" id="IPR003331">
    <property type="entry name" value="UDP_GlcNAc_Epimerase_2_dom"/>
</dbReference>
<dbReference type="EC" id="5.1.3.14" evidence="3"/>
<dbReference type="RefSeq" id="WP_190578244.1">
    <property type="nucleotide sequence ID" value="NZ_CAWPQU010000007.1"/>
</dbReference>
<evidence type="ECO:0000259" key="2">
    <source>
        <dbReference type="Pfam" id="PF02350"/>
    </source>
</evidence>
<sequence>MKIITILGTRPEIIRLSRIINKLDQFCDHVLVHTGQNFDKNLSDVFFEQLQIRKPDYFLGIRGDTFGEQIGKIIIECEKVFNQERPDKLLILGDTNSSLAAIVAKRMGIPVYHMEAGNRCYDDRVPEEINRRIIDHSSDILLPYTERSRANLIKEGIQSNKIYVTGNPIFEVIQHHQPTIDTSTILQNLGIKKQNYFLVTMHRQENVDIQERLIGILTSLEQLQTKYQVPVVCSLHPRTKHWMNHYNLTIKNQEIYLCEPFNFFDFINLEQNALCVLSDSGTVQEECCIFKVPNVTIRDVTERPETLESGSNILSGAFPEDINRCVQVVLNQSTHWDIPQEYITPIVSEKIIKILTSNL</sequence>
<dbReference type="NCBIfam" id="TIGR00236">
    <property type="entry name" value="wecB"/>
    <property type="match status" value="1"/>
</dbReference>
<dbReference type="PANTHER" id="PTHR43174">
    <property type="entry name" value="UDP-N-ACETYLGLUCOSAMINE 2-EPIMERASE"/>
    <property type="match status" value="1"/>
</dbReference>
<evidence type="ECO:0000313" key="4">
    <source>
        <dbReference type="Proteomes" id="UP000618445"/>
    </source>
</evidence>
<dbReference type="PANTHER" id="PTHR43174:SF1">
    <property type="entry name" value="UDP-N-ACETYLGLUCOSAMINE 2-EPIMERASE"/>
    <property type="match status" value="1"/>
</dbReference>
<comment type="similarity">
    <text evidence="1">Belongs to the UDP-N-acetylglucosamine 2-epimerase family.</text>
</comment>
<proteinExistence type="inferred from homology"/>
<dbReference type="SUPFAM" id="SSF53756">
    <property type="entry name" value="UDP-Glycosyltransferase/glycogen phosphorylase"/>
    <property type="match status" value="1"/>
</dbReference>
<dbReference type="EMBL" id="JACJQY010000015">
    <property type="protein sequence ID" value="MBD2317397.1"/>
    <property type="molecule type" value="Genomic_DNA"/>
</dbReference>
<keyword evidence="4" id="KW-1185">Reference proteome</keyword>
<evidence type="ECO:0000313" key="3">
    <source>
        <dbReference type="EMBL" id="MBD2317397.1"/>
    </source>
</evidence>
<dbReference type="Pfam" id="PF02350">
    <property type="entry name" value="Epimerase_2"/>
    <property type="match status" value="1"/>
</dbReference>
<dbReference type="Proteomes" id="UP000618445">
    <property type="component" value="Unassembled WGS sequence"/>
</dbReference>
<dbReference type="CDD" id="cd03786">
    <property type="entry name" value="GTB_UDP-GlcNAc_2-Epimerase"/>
    <property type="match status" value="1"/>
</dbReference>
<keyword evidence="1 3" id="KW-0413">Isomerase</keyword>
<evidence type="ECO:0000256" key="1">
    <source>
        <dbReference type="RuleBase" id="RU003513"/>
    </source>
</evidence>
<dbReference type="GO" id="GO:0008761">
    <property type="term" value="F:UDP-N-acetylglucosamine 2-epimerase activity"/>
    <property type="evidence" value="ECO:0007669"/>
    <property type="project" value="UniProtKB-EC"/>
</dbReference>
<dbReference type="InterPro" id="IPR029767">
    <property type="entry name" value="WecB-like"/>
</dbReference>
<organism evidence="3 4">
    <name type="scientific">Phormidium tenue FACHB-1050</name>
    <dbReference type="NCBI Taxonomy" id="2692857"/>
    <lineage>
        <taxon>Bacteria</taxon>
        <taxon>Bacillati</taxon>
        <taxon>Cyanobacteriota</taxon>
        <taxon>Cyanophyceae</taxon>
        <taxon>Oscillatoriophycideae</taxon>
        <taxon>Oscillatoriales</taxon>
        <taxon>Oscillatoriaceae</taxon>
        <taxon>Phormidium</taxon>
    </lineage>
</organism>
<name>A0ABR8C9D1_9CYAN</name>
<protein>
    <submittedName>
        <fullName evidence="3">UDP-N-acetylglucosamine 2-epimerase (Non-hydrolyzing)</fullName>
        <ecNumber evidence="3">5.1.3.14</ecNumber>
    </submittedName>
</protein>
<gene>
    <name evidence="3" type="primary">wecB</name>
    <name evidence="3" type="ORF">H6G05_11145</name>
</gene>
<accession>A0ABR8C9D1</accession>
<comment type="caution">
    <text evidence="3">The sequence shown here is derived from an EMBL/GenBank/DDBJ whole genome shotgun (WGS) entry which is preliminary data.</text>
</comment>
<feature type="domain" description="UDP-N-acetylglucosamine 2-epimerase" evidence="2">
    <location>
        <begin position="26"/>
        <end position="355"/>
    </location>
</feature>
<reference evidence="3 4" key="1">
    <citation type="journal article" date="2020" name="ISME J.">
        <title>Comparative genomics reveals insights into cyanobacterial evolution and habitat adaptation.</title>
        <authorList>
            <person name="Chen M.Y."/>
            <person name="Teng W.K."/>
            <person name="Zhao L."/>
            <person name="Hu C.X."/>
            <person name="Zhou Y.K."/>
            <person name="Han B.P."/>
            <person name="Song L.R."/>
            <person name="Shu W.S."/>
        </authorList>
    </citation>
    <scope>NUCLEOTIDE SEQUENCE [LARGE SCALE GENOMIC DNA]</scope>
    <source>
        <strain evidence="3 4">FACHB-1050</strain>
    </source>
</reference>
<dbReference type="Gene3D" id="3.40.50.2000">
    <property type="entry name" value="Glycogen Phosphorylase B"/>
    <property type="match status" value="2"/>
</dbReference>